<feature type="region of interest" description="Disordered" evidence="1">
    <location>
        <begin position="47"/>
        <end position="132"/>
    </location>
</feature>
<feature type="compositionally biased region" description="Basic and acidic residues" evidence="1">
    <location>
        <begin position="69"/>
        <end position="81"/>
    </location>
</feature>
<evidence type="ECO:0000313" key="2">
    <source>
        <dbReference type="EMBL" id="KAF7771786.1"/>
    </source>
</evidence>
<dbReference type="AlphaFoldDB" id="A0A8H7F161"/>
<dbReference type="Proteomes" id="UP000629468">
    <property type="component" value="Unassembled WGS sequence"/>
</dbReference>
<evidence type="ECO:0000256" key="1">
    <source>
        <dbReference type="SAM" id="MobiDB-lite"/>
    </source>
</evidence>
<protein>
    <submittedName>
        <fullName evidence="2">Uncharacterized protein</fullName>
    </submittedName>
</protein>
<name>A0A8H7F161_AGABI</name>
<evidence type="ECO:0000313" key="3">
    <source>
        <dbReference type="Proteomes" id="UP000629468"/>
    </source>
</evidence>
<organism evidence="2 3">
    <name type="scientific">Agaricus bisporus var. burnettii</name>
    <dbReference type="NCBI Taxonomy" id="192524"/>
    <lineage>
        <taxon>Eukaryota</taxon>
        <taxon>Fungi</taxon>
        <taxon>Dikarya</taxon>
        <taxon>Basidiomycota</taxon>
        <taxon>Agaricomycotina</taxon>
        <taxon>Agaricomycetes</taxon>
        <taxon>Agaricomycetidae</taxon>
        <taxon>Agaricales</taxon>
        <taxon>Agaricineae</taxon>
        <taxon>Agaricaceae</taxon>
        <taxon>Agaricus</taxon>
    </lineage>
</organism>
<gene>
    <name evidence="2" type="ORF">Agabi119p4_6097</name>
</gene>
<dbReference type="EMBL" id="JABXXO010000008">
    <property type="protein sequence ID" value="KAF7771786.1"/>
    <property type="molecule type" value="Genomic_DNA"/>
</dbReference>
<sequence length="132" mass="14419">MYFITRPRIRCLRSPIIHANRNGNLRSCPTRTLYATPGIKRAANELSQGHAANPGNLHSQDVQSQVVRKGKEAKNDEKNEAIDAANETGKAGDQKKKPTKKGKGNPEGIGLVEQVGGASGTARKFEEEEERK</sequence>
<accession>A0A8H7F161</accession>
<feature type="compositionally biased region" description="Polar residues" evidence="1">
    <location>
        <begin position="56"/>
        <end position="66"/>
    </location>
</feature>
<comment type="caution">
    <text evidence="2">The sequence shown here is derived from an EMBL/GenBank/DDBJ whole genome shotgun (WGS) entry which is preliminary data.</text>
</comment>
<reference evidence="2 3" key="1">
    <citation type="journal article" name="Sci. Rep.">
        <title>Telomere-to-telomere assembled and centromere annotated genomes of the two main subspecies of the button mushroom Agaricus bisporus reveal especially polymorphic chromosome ends.</title>
        <authorList>
            <person name="Sonnenberg A.S.M."/>
            <person name="Sedaghat-Telgerd N."/>
            <person name="Lavrijssen B."/>
            <person name="Ohm R.A."/>
            <person name="Hendrickx P.M."/>
            <person name="Scholtmeijer K."/>
            <person name="Baars J.J.P."/>
            <person name="van Peer A."/>
        </authorList>
    </citation>
    <scope>NUCLEOTIDE SEQUENCE [LARGE SCALE GENOMIC DNA]</scope>
    <source>
        <strain evidence="2 3">H119_p4</strain>
    </source>
</reference>
<proteinExistence type="predicted"/>
<feature type="compositionally biased region" description="Basic and acidic residues" evidence="1">
    <location>
        <begin position="123"/>
        <end position="132"/>
    </location>
</feature>